<protein>
    <submittedName>
        <fullName evidence="2">Uncharacterized protein</fullName>
    </submittedName>
</protein>
<keyword evidence="1" id="KW-0175">Coiled coil</keyword>
<feature type="coiled-coil region" evidence="1">
    <location>
        <begin position="51"/>
        <end position="78"/>
    </location>
</feature>
<accession>A0A813VW29</accession>
<keyword evidence="3" id="KW-1185">Reference proteome</keyword>
<sequence length="114" mass="13599">QEYKNLFSPQDKQTLIEIFPNAFLTIVDYTHSVVNEIHNYYKELVDNPELIDKLNKSISDLDDEIERLEDDVNNWINKRHVKDKLNCIPDLNGLPSTHYWWTDENGLYSKNKFQ</sequence>
<reference evidence="2" key="1">
    <citation type="submission" date="2021-02" db="EMBL/GenBank/DDBJ databases">
        <authorList>
            <person name="Nowell W R."/>
        </authorList>
    </citation>
    <scope>NUCLEOTIDE SEQUENCE</scope>
    <source>
        <strain evidence="2">Ploen Becks lab</strain>
    </source>
</reference>
<dbReference type="Proteomes" id="UP000663879">
    <property type="component" value="Unassembled WGS sequence"/>
</dbReference>
<feature type="non-terminal residue" evidence="2">
    <location>
        <position position="114"/>
    </location>
</feature>
<organism evidence="2 3">
    <name type="scientific">Brachionus calyciflorus</name>
    <dbReference type="NCBI Taxonomy" id="104777"/>
    <lineage>
        <taxon>Eukaryota</taxon>
        <taxon>Metazoa</taxon>
        <taxon>Spiralia</taxon>
        <taxon>Gnathifera</taxon>
        <taxon>Rotifera</taxon>
        <taxon>Eurotatoria</taxon>
        <taxon>Monogononta</taxon>
        <taxon>Pseudotrocha</taxon>
        <taxon>Ploima</taxon>
        <taxon>Brachionidae</taxon>
        <taxon>Brachionus</taxon>
    </lineage>
</organism>
<evidence type="ECO:0000313" key="3">
    <source>
        <dbReference type="Proteomes" id="UP000663879"/>
    </source>
</evidence>
<proteinExistence type="predicted"/>
<dbReference type="OrthoDB" id="9997417at2759"/>
<gene>
    <name evidence="2" type="ORF">OXX778_LOCUS8845</name>
</gene>
<comment type="caution">
    <text evidence="2">The sequence shown here is derived from an EMBL/GenBank/DDBJ whole genome shotgun (WGS) entry which is preliminary data.</text>
</comment>
<evidence type="ECO:0000256" key="1">
    <source>
        <dbReference type="SAM" id="Coils"/>
    </source>
</evidence>
<evidence type="ECO:0000313" key="2">
    <source>
        <dbReference type="EMBL" id="CAF0848934.1"/>
    </source>
</evidence>
<name>A0A813VW29_9BILA</name>
<dbReference type="EMBL" id="CAJNOC010001254">
    <property type="protein sequence ID" value="CAF0848934.1"/>
    <property type="molecule type" value="Genomic_DNA"/>
</dbReference>
<dbReference type="AlphaFoldDB" id="A0A813VW29"/>